<name>A0A2P2QK32_RHIMU</name>
<reference evidence="1" key="1">
    <citation type="submission" date="2018-02" db="EMBL/GenBank/DDBJ databases">
        <title>Rhizophora mucronata_Transcriptome.</title>
        <authorList>
            <person name="Meera S.P."/>
            <person name="Sreeshan A."/>
            <person name="Augustine A."/>
        </authorList>
    </citation>
    <scope>NUCLEOTIDE SEQUENCE</scope>
    <source>
        <tissue evidence="1">Leaf</tissue>
    </source>
</reference>
<proteinExistence type="predicted"/>
<accession>A0A2P2QK32</accession>
<organism evidence="1">
    <name type="scientific">Rhizophora mucronata</name>
    <name type="common">Asiatic mangrove</name>
    <dbReference type="NCBI Taxonomy" id="61149"/>
    <lineage>
        <taxon>Eukaryota</taxon>
        <taxon>Viridiplantae</taxon>
        <taxon>Streptophyta</taxon>
        <taxon>Embryophyta</taxon>
        <taxon>Tracheophyta</taxon>
        <taxon>Spermatophyta</taxon>
        <taxon>Magnoliopsida</taxon>
        <taxon>eudicotyledons</taxon>
        <taxon>Gunneridae</taxon>
        <taxon>Pentapetalae</taxon>
        <taxon>rosids</taxon>
        <taxon>fabids</taxon>
        <taxon>Malpighiales</taxon>
        <taxon>Rhizophoraceae</taxon>
        <taxon>Rhizophora</taxon>
    </lineage>
</organism>
<evidence type="ECO:0000313" key="1">
    <source>
        <dbReference type="EMBL" id="MBX67331.1"/>
    </source>
</evidence>
<dbReference type="EMBL" id="GGEC01086847">
    <property type="protein sequence ID" value="MBX67331.1"/>
    <property type="molecule type" value="Transcribed_RNA"/>
</dbReference>
<sequence>MSLSITHLTLVKFLTVCFRVL</sequence>
<protein>
    <submittedName>
        <fullName evidence="1">Uncharacterized protein</fullName>
    </submittedName>
</protein>
<dbReference type="AlphaFoldDB" id="A0A2P2QK32"/>